<dbReference type="EMBL" id="JOWA01000143">
    <property type="protein sequence ID" value="KEZ39814.1"/>
    <property type="molecule type" value="Genomic_DNA"/>
</dbReference>
<dbReference type="Gene3D" id="1.10.1410.10">
    <property type="match status" value="1"/>
</dbReference>
<keyword evidence="4" id="KW-1185">Reference proteome</keyword>
<dbReference type="Pfam" id="PF22600">
    <property type="entry name" value="MTPAP-like_central"/>
    <property type="match status" value="1"/>
</dbReference>
<dbReference type="VEuPathDB" id="FungiDB:SAPIO_CDS9796"/>
<feature type="compositionally biased region" description="Polar residues" evidence="1">
    <location>
        <begin position="61"/>
        <end position="78"/>
    </location>
</feature>
<dbReference type="AlphaFoldDB" id="A0A084FXK2"/>
<dbReference type="InterPro" id="IPR054708">
    <property type="entry name" value="MTPAP-like_central"/>
</dbReference>
<protein>
    <recommendedName>
        <fullName evidence="2">Poly(A) RNA polymerase mitochondrial-like central palm domain-containing protein</fullName>
    </recommendedName>
</protein>
<evidence type="ECO:0000313" key="3">
    <source>
        <dbReference type="EMBL" id="KEZ39814.1"/>
    </source>
</evidence>
<dbReference type="SUPFAM" id="SSF81301">
    <property type="entry name" value="Nucleotidyltransferase"/>
    <property type="match status" value="1"/>
</dbReference>
<dbReference type="PANTHER" id="PTHR12271">
    <property type="entry name" value="POLY A POLYMERASE CID PAP -RELATED"/>
    <property type="match status" value="1"/>
</dbReference>
<evidence type="ECO:0000313" key="4">
    <source>
        <dbReference type="Proteomes" id="UP000028545"/>
    </source>
</evidence>
<comment type="caution">
    <text evidence="3">The sequence shown here is derived from an EMBL/GenBank/DDBJ whole genome shotgun (WGS) entry which is preliminary data.</text>
</comment>
<feature type="domain" description="Poly(A) RNA polymerase mitochondrial-like central palm" evidence="2">
    <location>
        <begin position="161"/>
        <end position="232"/>
    </location>
</feature>
<feature type="region of interest" description="Disordered" evidence="1">
    <location>
        <begin position="41"/>
        <end position="124"/>
    </location>
</feature>
<dbReference type="OrthoDB" id="407432at2759"/>
<dbReference type="GO" id="GO:0031123">
    <property type="term" value="P:RNA 3'-end processing"/>
    <property type="evidence" value="ECO:0007669"/>
    <property type="project" value="TreeGrafter"/>
</dbReference>
<dbReference type="GO" id="GO:0050265">
    <property type="term" value="F:RNA uridylyltransferase activity"/>
    <property type="evidence" value="ECO:0007669"/>
    <property type="project" value="TreeGrafter"/>
</dbReference>
<sequence length="730" mass="80945">MRHQTQEVPGIAGMDDSSHLQGERNTLEHHLRGLILGNAASHEDTQPAHPGLSPNPRLQAPLQNPSGQSTASHTQASGPVSPRTPRRRPNQAQRRQMSAQLTLPIDTRPPVHRPAPSSAPYTARSNAEKEAFRVVLESICRDVISKFERECGKASDFSEHSVQLRCFGSLSSGFATKSSDMDLGLLSPKSSVQPCAPGSPIPRLLEKAFLDLGLGARLLTRTRVPIIKICEKPPPQLLANLRNEREKWESGLDNADNADLPDDVQEETESGMALGISKIAPQFTQLRDVPSYDPSESHKLSQIQDISDPVLIPDRASVPLHQGEAQSLSAYYSSAKRVLRRLGGYDLSISNSKILTDKNCEVLDTVCSSFVAGLRDPALRNRLGREQPLQVHPPSERQQNARSLLALYICAEGEAMLIGWERRRFRERVEEREQSLIGVVQTWQTLRQKAVFGANLAHHTKELQSSLEKMKKFASMQLILLEQGQYESANHYSDRTLKLLAELSPQQPDTDADLRRHVIEKYVTGIQNCDIRQAVAEFSAGLRGNPSLRGTFLRHKTLQLAREFERALVKGLYPDTEKENIEKYMLLLRGPLKSVSFGGTEELWVVPVTNESASVLAAIRELPDPAILAPNRPKDPYNDKLEFPKAGVGVQCDINFAAHLALQNTLLLRCYSHTDARPMASESGAKCDAQGLADFAMGFSIGANWNGPLDNLIFENGEKLYRTIHVAEWS</sequence>
<dbReference type="InterPro" id="IPR043519">
    <property type="entry name" value="NT_sf"/>
</dbReference>
<evidence type="ECO:0000259" key="2">
    <source>
        <dbReference type="Pfam" id="PF22600"/>
    </source>
</evidence>
<proteinExistence type="predicted"/>
<evidence type="ECO:0000256" key="1">
    <source>
        <dbReference type="SAM" id="MobiDB-lite"/>
    </source>
</evidence>
<gene>
    <name evidence="3" type="ORF">SAPIO_CDS9796</name>
</gene>
<dbReference type="PANTHER" id="PTHR12271:SF40">
    <property type="entry name" value="POLY(A) RNA POLYMERASE GLD2"/>
    <property type="match status" value="1"/>
</dbReference>
<dbReference type="GO" id="GO:0010605">
    <property type="term" value="P:negative regulation of macromolecule metabolic process"/>
    <property type="evidence" value="ECO:0007669"/>
    <property type="project" value="UniProtKB-ARBA"/>
</dbReference>
<dbReference type="Gene3D" id="3.30.460.10">
    <property type="entry name" value="Beta Polymerase, domain 2"/>
    <property type="match status" value="1"/>
</dbReference>
<reference evidence="3 4" key="1">
    <citation type="journal article" date="2014" name="Genome Announc.">
        <title>Draft genome sequence of the pathogenic fungus Scedosporium apiospermum.</title>
        <authorList>
            <person name="Vandeputte P."/>
            <person name="Ghamrawi S."/>
            <person name="Rechenmann M."/>
            <person name="Iltis A."/>
            <person name="Giraud S."/>
            <person name="Fleury M."/>
            <person name="Thornton C."/>
            <person name="Delhaes L."/>
            <person name="Meyer W."/>
            <person name="Papon N."/>
            <person name="Bouchara J.P."/>
        </authorList>
    </citation>
    <scope>NUCLEOTIDE SEQUENCE [LARGE SCALE GENOMIC DNA]</scope>
    <source>
        <strain evidence="3 4">IHEM 14462</strain>
    </source>
</reference>
<dbReference type="HOGENOM" id="CLU_379537_0_0_1"/>
<dbReference type="GeneID" id="27728868"/>
<name>A0A084FXK2_PSEDA</name>
<dbReference type="RefSeq" id="XP_016639613.1">
    <property type="nucleotide sequence ID" value="XM_016791103.1"/>
</dbReference>
<organism evidence="3 4">
    <name type="scientific">Pseudallescheria apiosperma</name>
    <name type="common">Scedosporium apiospermum</name>
    <dbReference type="NCBI Taxonomy" id="563466"/>
    <lineage>
        <taxon>Eukaryota</taxon>
        <taxon>Fungi</taxon>
        <taxon>Dikarya</taxon>
        <taxon>Ascomycota</taxon>
        <taxon>Pezizomycotina</taxon>
        <taxon>Sordariomycetes</taxon>
        <taxon>Hypocreomycetidae</taxon>
        <taxon>Microascales</taxon>
        <taxon>Microascaceae</taxon>
        <taxon>Scedosporium</taxon>
    </lineage>
</organism>
<dbReference type="Proteomes" id="UP000028545">
    <property type="component" value="Unassembled WGS sequence"/>
</dbReference>
<accession>A0A084FXK2</accession>
<dbReference type="KEGG" id="sapo:SAPIO_CDS9796"/>